<evidence type="ECO:0000256" key="10">
    <source>
        <dbReference type="SAM" id="MobiDB-lite"/>
    </source>
</evidence>
<dbReference type="GO" id="GO:0000172">
    <property type="term" value="C:ribonuclease MRP complex"/>
    <property type="evidence" value="ECO:0007669"/>
    <property type="project" value="UniProtKB-ARBA"/>
</dbReference>
<evidence type="ECO:0000256" key="2">
    <source>
        <dbReference type="ARBA" id="ARBA00004123"/>
    </source>
</evidence>
<evidence type="ECO:0000256" key="3">
    <source>
        <dbReference type="ARBA" id="ARBA00010800"/>
    </source>
</evidence>
<evidence type="ECO:0000256" key="7">
    <source>
        <dbReference type="ARBA" id="ARBA00023242"/>
    </source>
</evidence>
<evidence type="ECO:0000256" key="9">
    <source>
        <dbReference type="ARBA" id="ARBA00055200"/>
    </source>
</evidence>
<dbReference type="PANTHER" id="PTHR15441:SF2">
    <property type="entry name" value="RIBONUCLEASE P_MRP PROTEIN SUBUNIT POP5"/>
    <property type="match status" value="1"/>
</dbReference>
<evidence type="ECO:0000256" key="6">
    <source>
        <dbReference type="ARBA" id="ARBA00022801"/>
    </source>
</evidence>
<gene>
    <name evidence="12" type="ORF">K489DRAFT_322248</name>
</gene>
<dbReference type="AlphaFoldDB" id="A0A6J3M0F5"/>
<organism evidence="12">
    <name type="scientific">Dissoconium aciculare CBS 342.82</name>
    <dbReference type="NCBI Taxonomy" id="1314786"/>
    <lineage>
        <taxon>Eukaryota</taxon>
        <taxon>Fungi</taxon>
        <taxon>Dikarya</taxon>
        <taxon>Ascomycota</taxon>
        <taxon>Pezizomycotina</taxon>
        <taxon>Dothideomycetes</taxon>
        <taxon>Dothideomycetidae</taxon>
        <taxon>Mycosphaerellales</taxon>
        <taxon>Dissoconiaceae</taxon>
        <taxon>Dissoconium</taxon>
    </lineage>
</organism>
<dbReference type="Proteomes" id="UP000504637">
    <property type="component" value="Unplaced"/>
</dbReference>
<keyword evidence="11" id="KW-1185">Reference proteome</keyword>
<name>A0A6J3M0F5_9PEZI</name>
<comment type="subcellular location">
    <subcellularLocation>
        <location evidence="2">Nucleus</location>
    </subcellularLocation>
</comment>
<dbReference type="GO" id="GO:0033204">
    <property type="term" value="F:ribonuclease P RNA binding"/>
    <property type="evidence" value="ECO:0007669"/>
    <property type="project" value="TreeGrafter"/>
</dbReference>
<dbReference type="Gene3D" id="3.30.70.3250">
    <property type="entry name" value="Ribonuclease P, Pop5 subunit"/>
    <property type="match status" value="1"/>
</dbReference>
<dbReference type="PANTHER" id="PTHR15441">
    <property type="entry name" value="RIBONUCLEASE P PROTEIN SUBUNIT P14"/>
    <property type="match status" value="1"/>
</dbReference>
<dbReference type="GO" id="GO:0000460">
    <property type="term" value="P:maturation of 5.8S rRNA"/>
    <property type="evidence" value="ECO:0007669"/>
    <property type="project" value="UniProtKB-ARBA"/>
</dbReference>
<sequence>MVRIKHRYLLINTFNKSGDSETQHTLPWTVQFRRPSADSFNAKLLAKLIRDGVAELFGDYGAGMIAASFQVKYISPTTSTAIIRVSRSHYRLIWAALSFITKIPLPSPSSNNHNHHNNNKNSNNEQPRDRPCVVQVVRVSGTIKKAEEEAIRRARIVIARARRVEERRRGGAAVGEGGFVEEDGEVGGIEDFGMDLDEDEGDESEE</sequence>
<reference evidence="12" key="2">
    <citation type="submission" date="2020-04" db="EMBL/GenBank/DDBJ databases">
        <authorList>
            <consortium name="NCBI Genome Project"/>
        </authorList>
    </citation>
    <scope>NUCLEOTIDE SEQUENCE</scope>
    <source>
        <strain evidence="12">CBS 342.82</strain>
    </source>
</reference>
<evidence type="ECO:0000256" key="1">
    <source>
        <dbReference type="ARBA" id="ARBA00000928"/>
    </source>
</evidence>
<evidence type="ECO:0000256" key="4">
    <source>
        <dbReference type="ARBA" id="ARBA00012179"/>
    </source>
</evidence>
<evidence type="ECO:0000256" key="5">
    <source>
        <dbReference type="ARBA" id="ARBA00022694"/>
    </source>
</evidence>
<dbReference type="Pfam" id="PF01900">
    <property type="entry name" value="RNase_P_Rpp14"/>
    <property type="match status" value="1"/>
</dbReference>
<comment type="function">
    <text evidence="9">Component of ribonuclease P, a protein complex that generates mature tRNA molecules by cleaving their 5'-ends. Also a component of RNase MRP, which cleaves pre-rRNA sequences.</text>
</comment>
<dbReference type="GeneID" id="54359411"/>
<keyword evidence="7" id="KW-0539">Nucleus</keyword>
<keyword evidence="6" id="KW-0378">Hydrolase</keyword>
<dbReference type="SUPFAM" id="SSF160350">
    <property type="entry name" value="Rnp2-like"/>
    <property type="match status" value="1"/>
</dbReference>
<keyword evidence="5" id="KW-0819">tRNA processing</keyword>
<proteinExistence type="inferred from homology"/>
<dbReference type="GO" id="GO:0030681">
    <property type="term" value="C:multimeric ribonuclease P complex"/>
    <property type="evidence" value="ECO:0007669"/>
    <property type="project" value="TreeGrafter"/>
</dbReference>
<dbReference type="EC" id="3.1.26.5" evidence="4"/>
<evidence type="ECO:0000313" key="12">
    <source>
        <dbReference type="RefSeq" id="XP_033458429.1"/>
    </source>
</evidence>
<dbReference type="InterPro" id="IPR038085">
    <property type="entry name" value="Rnp2-like_sf"/>
</dbReference>
<dbReference type="GO" id="GO:0004526">
    <property type="term" value="F:ribonuclease P activity"/>
    <property type="evidence" value="ECO:0007669"/>
    <property type="project" value="UniProtKB-EC"/>
</dbReference>
<dbReference type="GO" id="GO:0005730">
    <property type="term" value="C:nucleolus"/>
    <property type="evidence" value="ECO:0007669"/>
    <property type="project" value="TreeGrafter"/>
</dbReference>
<feature type="region of interest" description="Disordered" evidence="10">
    <location>
        <begin position="108"/>
        <end position="131"/>
    </location>
</feature>
<evidence type="ECO:0000256" key="8">
    <source>
        <dbReference type="ARBA" id="ARBA00044198"/>
    </source>
</evidence>
<protein>
    <recommendedName>
        <fullName evidence="8">Ribonuclease P/MRP protein subunit POP5</fullName>
        <ecNumber evidence="4">3.1.26.5</ecNumber>
    </recommendedName>
</protein>
<dbReference type="InterPro" id="IPR002759">
    <property type="entry name" value="Pop5/Rpp14/Rnp2-like"/>
</dbReference>
<reference evidence="12" key="1">
    <citation type="submission" date="2020-01" db="EMBL/GenBank/DDBJ databases">
        <authorList>
            <consortium name="DOE Joint Genome Institute"/>
            <person name="Haridas S."/>
            <person name="Albert R."/>
            <person name="Binder M."/>
            <person name="Bloem J."/>
            <person name="Labutti K."/>
            <person name="Salamov A."/>
            <person name="Andreopoulos B."/>
            <person name="Baker S.E."/>
            <person name="Barry K."/>
            <person name="Bills G."/>
            <person name="Bluhm B.H."/>
            <person name="Cannon C."/>
            <person name="Castanera R."/>
            <person name="Culley D.E."/>
            <person name="Daum C."/>
            <person name="Ezra D."/>
            <person name="Gonzalez J.B."/>
            <person name="Henrissat B."/>
            <person name="Kuo A."/>
            <person name="Liang C."/>
            <person name="Lipzen A."/>
            <person name="Lutzoni F."/>
            <person name="Magnuson J."/>
            <person name="Mondo S."/>
            <person name="Nolan M."/>
            <person name="Ohm R."/>
            <person name="Pangilinan J."/>
            <person name="Park H.-J."/>
            <person name="Ramirez L."/>
            <person name="Alfaro M."/>
            <person name="Sun H."/>
            <person name="Tritt A."/>
            <person name="Yoshinaga Y."/>
            <person name="Zwiers L.-H."/>
            <person name="Turgeon B.G."/>
            <person name="Goodwin S.B."/>
            <person name="Spatafora J.W."/>
            <person name="Crous P.W."/>
            <person name="Grigoriev I.V."/>
        </authorList>
    </citation>
    <scope>NUCLEOTIDE SEQUENCE</scope>
    <source>
        <strain evidence="12">CBS 342.82</strain>
    </source>
</reference>
<reference evidence="12" key="3">
    <citation type="submission" date="2025-08" db="UniProtKB">
        <authorList>
            <consortium name="RefSeq"/>
        </authorList>
    </citation>
    <scope>IDENTIFICATION</scope>
    <source>
        <strain evidence="12">CBS 342.82</strain>
    </source>
</reference>
<dbReference type="GO" id="GO:0001682">
    <property type="term" value="P:tRNA 5'-leader removal"/>
    <property type="evidence" value="ECO:0007669"/>
    <property type="project" value="InterPro"/>
</dbReference>
<evidence type="ECO:0000313" key="11">
    <source>
        <dbReference type="Proteomes" id="UP000504637"/>
    </source>
</evidence>
<feature type="region of interest" description="Disordered" evidence="10">
    <location>
        <begin position="169"/>
        <end position="206"/>
    </location>
</feature>
<dbReference type="FunFam" id="3.30.70.3250:FF:000004">
    <property type="entry name" value="Ribonuclease P/MRP protein subunit POP5"/>
    <property type="match status" value="1"/>
</dbReference>
<comment type="similarity">
    <text evidence="3">Belongs to the eukaryotic/archaeal RNase P protein component 2 family.</text>
</comment>
<accession>A0A6J3M0F5</accession>
<feature type="compositionally biased region" description="Acidic residues" evidence="10">
    <location>
        <begin position="192"/>
        <end position="206"/>
    </location>
</feature>
<dbReference type="RefSeq" id="XP_033458429.1">
    <property type="nucleotide sequence ID" value="XM_033601611.1"/>
</dbReference>
<dbReference type="OrthoDB" id="24745at2759"/>
<comment type="catalytic activity">
    <reaction evidence="1">
        <text>Endonucleolytic cleavage of RNA, removing 5'-extranucleotides from tRNA precursor.</text>
        <dbReference type="EC" id="3.1.26.5"/>
    </reaction>
</comment>